<feature type="domain" description="CR-type" evidence="15">
    <location>
        <begin position="136"/>
        <end position="213"/>
    </location>
</feature>
<feature type="binding site" evidence="12">
    <location>
        <position position="190"/>
    </location>
    <ligand>
        <name>Zn(2+)</name>
        <dbReference type="ChEBI" id="CHEBI:29105"/>
        <label>2</label>
    </ligand>
</feature>
<organism evidence="16">
    <name type="scientific">Sulfurovum sp. enrichment culture clone C5</name>
    <dbReference type="NCBI Taxonomy" id="497650"/>
    <lineage>
        <taxon>Bacteria</taxon>
        <taxon>Pseudomonadati</taxon>
        <taxon>Campylobacterota</taxon>
        <taxon>Epsilonproteobacteria</taxon>
        <taxon>Campylobacterales</taxon>
        <taxon>Sulfurovaceae</taxon>
        <taxon>Sulfurovum</taxon>
        <taxon>environmental samples</taxon>
    </lineage>
</organism>
<dbReference type="HAMAP" id="MF_01152">
    <property type="entry name" value="DnaJ"/>
    <property type="match status" value="1"/>
</dbReference>
<keyword evidence="4 12" id="KW-0677">Repeat</keyword>
<dbReference type="Pfam" id="PF01556">
    <property type="entry name" value="DnaJ_C"/>
    <property type="match status" value="1"/>
</dbReference>
<feature type="binding site" evidence="12">
    <location>
        <position position="204"/>
    </location>
    <ligand>
        <name>Zn(2+)</name>
        <dbReference type="ChEBI" id="CHEBI:29105"/>
        <label>1</label>
    </ligand>
</feature>
<evidence type="ECO:0000256" key="9">
    <source>
        <dbReference type="ARBA" id="ARBA00053423"/>
    </source>
</evidence>
<dbReference type="InterPro" id="IPR008971">
    <property type="entry name" value="HSP40/DnaJ_pept-bd"/>
</dbReference>
<evidence type="ECO:0000256" key="11">
    <source>
        <dbReference type="ARBA" id="ARBA00067609"/>
    </source>
</evidence>
<dbReference type="SUPFAM" id="SSF57938">
    <property type="entry name" value="DnaJ/Hsp40 cysteine-rich domain"/>
    <property type="match status" value="1"/>
</dbReference>
<dbReference type="FunFam" id="2.10.230.10:FF:000002">
    <property type="entry name" value="Molecular chaperone DnaJ"/>
    <property type="match status" value="1"/>
</dbReference>
<sequence length="374" mass="41911">MTEIDYYEILQVSKNCDGSELKKSFRKLAMQYHPDRNPDNKEAEDKFKLINEAYQVLSDDEKRSIYDRYGKAGLEGRGMGGGFGNGNMDDIMDIFNSMFGGGFGGFSQNSRSGQGAKYSSDFEIRYTLEFNEAIFGCEKEIDIEYKTSCVACKGTGAKDGKLETCKTCNGQGQVVSRQGFMTFAQTCPHCHGAGSVAKEKCDSCNGKTYEIKKDKVTIKVPAGIDNGNRLRVKGYGNVSKNGHRGDLYVTFSVKEDEHFIRNGNDIYIEVPVFFTQAILGEKVKIPSLKGELEVNLKKGTNDKEQFVFANEGVVDVHSGRKGRLVAQVKILFPTKLDENQQKLLEELQDSFGIESKPHKSVFESCFERVKEWFK</sequence>
<accession>A0A0S4XNN5</accession>
<dbReference type="InterPro" id="IPR036410">
    <property type="entry name" value="HSP_DnaJ_Cys-rich_dom_sf"/>
</dbReference>
<feature type="domain" description="J" evidence="14">
    <location>
        <begin position="5"/>
        <end position="70"/>
    </location>
</feature>
<dbReference type="FunFam" id="1.10.287.110:FF:000034">
    <property type="entry name" value="Chaperone protein DnaJ"/>
    <property type="match status" value="1"/>
</dbReference>
<comment type="caution">
    <text evidence="12">Lacks conserved residue(s) required for the propagation of feature annotation.</text>
</comment>
<feature type="zinc finger region" description="CR-type" evidence="13">
    <location>
        <begin position="136"/>
        <end position="213"/>
    </location>
</feature>
<dbReference type="Pfam" id="PF00684">
    <property type="entry name" value="DnaJ_CXXCXGXG"/>
    <property type="match status" value="1"/>
</dbReference>
<feature type="binding site" evidence="12">
    <location>
        <position position="152"/>
    </location>
    <ligand>
        <name>Zn(2+)</name>
        <dbReference type="ChEBI" id="CHEBI:29105"/>
        <label>1</label>
    </ligand>
</feature>
<evidence type="ECO:0000256" key="12">
    <source>
        <dbReference type="HAMAP-Rule" id="MF_01152"/>
    </source>
</evidence>
<dbReference type="GO" id="GO:0051082">
    <property type="term" value="F:unfolded protein binding"/>
    <property type="evidence" value="ECO:0007669"/>
    <property type="project" value="UniProtKB-UniRule"/>
</dbReference>
<keyword evidence="7 12" id="KW-0346">Stress response</keyword>
<comment type="cofactor">
    <cofactor evidence="12">
        <name>Zn(2+)</name>
        <dbReference type="ChEBI" id="CHEBI:29105"/>
    </cofactor>
    <text evidence="12">Binds 2 Zn(2+) ions per monomer.</text>
</comment>
<dbReference type="PRINTS" id="PR00625">
    <property type="entry name" value="JDOMAIN"/>
</dbReference>
<evidence type="ECO:0000256" key="1">
    <source>
        <dbReference type="ARBA" id="ARBA00022490"/>
    </source>
</evidence>
<comment type="similarity">
    <text evidence="10 12">Belongs to the DnaJ family.</text>
</comment>
<feature type="binding site" evidence="12">
    <location>
        <position position="149"/>
    </location>
    <ligand>
        <name>Zn(2+)</name>
        <dbReference type="ChEBI" id="CHEBI:29105"/>
        <label>1</label>
    </ligand>
</feature>
<dbReference type="InterPro" id="IPR002939">
    <property type="entry name" value="DnaJ_C"/>
</dbReference>
<dbReference type="GO" id="GO:0005737">
    <property type="term" value="C:cytoplasm"/>
    <property type="evidence" value="ECO:0007669"/>
    <property type="project" value="UniProtKB-SubCell"/>
</dbReference>
<protein>
    <recommendedName>
        <fullName evidence="11 12">Chaperone protein DnaJ</fullName>
    </recommendedName>
</protein>
<dbReference type="GO" id="GO:0008270">
    <property type="term" value="F:zinc ion binding"/>
    <property type="evidence" value="ECO:0007669"/>
    <property type="project" value="UniProtKB-UniRule"/>
</dbReference>
<evidence type="ECO:0000256" key="6">
    <source>
        <dbReference type="ARBA" id="ARBA00022833"/>
    </source>
</evidence>
<proteinExistence type="inferred from homology"/>
<evidence type="ECO:0000256" key="8">
    <source>
        <dbReference type="ARBA" id="ARBA00023186"/>
    </source>
</evidence>
<dbReference type="FunFam" id="2.60.260.20:FF:000013">
    <property type="entry name" value="DnaJ subfamily B member 11"/>
    <property type="match status" value="1"/>
</dbReference>
<evidence type="ECO:0000256" key="7">
    <source>
        <dbReference type="ARBA" id="ARBA00023016"/>
    </source>
</evidence>
<keyword evidence="1 12" id="KW-0963">Cytoplasm</keyword>
<dbReference type="Pfam" id="PF00226">
    <property type="entry name" value="DnaJ"/>
    <property type="match status" value="1"/>
</dbReference>
<dbReference type="PANTHER" id="PTHR43096:SF48">
    <property type="entry name" value="CHAPERONE PROTEIN DNAJ"/>
    <property type="match status" value="1"/>
</dbReference>
<evidence type="ECO:0000256" key="4">
    <source>
        <dbReference type="ARBA" id="ARBA00022737"/>
    </source>
</evidence>
<evidence type="ECO:0000256" key="3">
    <source>
        <dbReference type="ARBA" id="ARBA00022723"/>
    </source>
</evidence>
<dbReference type="GO" id="GO:0031072">
    <property type="term" value="F:heat shock protein binding"/>
    <property type="evidence" value="ECO:0007669"/>
    <property type="project" value="InterPro"/>
</dbReference>
<keyword evidence="5 12" id="KW-0863">Zinc-finger</keyword>
<evidence type="ECO:0000313" key="16">
    <source>
        <dbReference type="EMBL" id="CUV65927.1"/>
    </source>
</evidence>
<evidence type="ECO:0000256" key="10">
    <source>
        <dbReference type="ARBA" id="ARBA00061004"/>
    </source>
</evidence>
<feature type="binding site" evidence="12">
    <location>
        <position position="168"/>
    </location>
    <ligand>
        <name>Zn(2+)</name>
        <dbReference type="ChEBI" id="CHEBI:29105"/>
        <label>2</label>
    </ligand>
</feature>
<name>A0A0S4XNN5_9BACT</name>
<dbReference type="SMART" id="SM00271">
    <property type="entry name" value="DnaJ"/>
    <property type="match status" value="1"/>
</dbReference>
<dbReference type="PROSITE" id="PS00636">
    <property type="entry name" value="DNAJ_1"/>
    <property type="match status" value="1"/>
</dbReference>
<dbReference type="Gene3D" id="1.10.287.110">
    <property type="entry name" value="DnaJ domain"/>
    <property type="match status" value="1"/>
</dbReference>
<dbReference type="GO" id="GO:0009408">
    <property type="term" value="P:response to heat"/>
    <property type="evidence" value="ECO:0007669"/>
    <property type="project" value="InterPro"/>
</dbReference>
<keyword evidence="8 12" id="KW-0143">Chaperone</keyword>
<evidence type="ECO:0000256" key="2">
    <source>
        <dbReference type="ARBA" id="ARBA00022705"/>
    </source>
</evidence>
<reference evidence="16" key="1">
    <citation type="submission" date="2015-11" db="EMBL/GenBank/DDBJ databases">
        <authorList>
            <person name="Zhang Y."/>
            <person name="Guo Z."/>
        </authorList>
    </citation>
    <scope>NUCLEOTIDE SEQUENCE</scope>
    <source>
        <strain evidence="16">BN30871</strain>
    </source>
</reference>
<dbReference type="InterPro" id="IPR018253">
    <property type="entry name" value="DnaJ_domain_CS"/>
</dbReference>
<keyword evidence="3 12" id="KW-0479">Metal-binding</keyword>
<comment type="domain">
    <text evidence="12">The J domain is necessary and sufficient to stimulate DnaK ATPase activity. Zinc center 1 plays an important role in the autonomous, DnaK-independent chaperone activity of DnaJ. Zinc center 2 is essential for interaction with DnaK and for DnaJ activity.</text>
</comment>
<dbReference type="GO" id="GO:0006260">
    <property type="term" value="P:DNA replication"/>
    <property type="evidence" value="ECO:0007669"/>
    <property type="project" value="UniProtKB-KW"/>
</dbReference>
<comment type="function">
    <text evidence="9 12">Participates actively in the response to hyperosmotic and heat shock by preventing the aggregation of stress-denatured proteins and by disaggregating proteins, also in an autonomous, DnaK-independent fashion. Unfolded proteins bind initially to DnaJ; upon interaction with the DnaJ-bound protein, DnaK hydrolyzes its bound ATP, resulting in the formation of a stable complex. GrpE releases ADP from DnaK; ATP binding to DnaK triggers the release of the substrate protein, thus completing the reaction cycle. Several rounds of ATP-dependent interactions between DnaJ, DnaK and GrpE are required for fully efficient folding. Also involved, together with DnaK and GrpE, in the DNA replication of plasmids through activation of initiation proteins.</text>
</comment>
<dbReference type="CDD" id="cd06257">
    <property type="entry name" value="DnaJ"/>
    <property type="match status" value="1"/>
</dbReference>
<dbReference type="NCBIfam" id="NF008035">
    <property type="entry name" value="PRK10767.1"/>
    <property type="match status" value="1"/>
</dbReference>
<feature type="binding site" evidence="12">
    <location>
        <position position="201"/>
    </location>
    <ligand>
        <name>Zn(2+)</name>
        <dbReference type="ChEBI" id="CHEBI:29105"/>
        <label>1</label>
    </ligand>
</feature>
<dbReference type="GO" id="GO:0005524">
    <property type="term" value="F:ATP binding"/>
    <property type="evidence" value="ECO:0007669"/>
    <property type="project" value="InterPro"/>
</dbReference>
<dbReference type="InterPro" id="IPR001305">
    <property type="entry name" value="HSP_DnaJ_Cys-rich_dom"/>
</dbReference>
<dbReference type="CDD" id="cd10719">
    <property type="entry name" value="DnaJ_zf"/>
    <property type="match status" value="1"/>
</dbReference>
<dbReference type="GO" id="GO:0042026">
    <property type="term" value="P:protein refolding"/>
    <property type="evidence" value="ECO:0007669"/>
    <property type="project" value="TreeGrafter"/>
</dbReference>
<dbReference type="SUPFAM" id="SSF49493">
    <property type="entry name" value="HSP40/DnaJ peptide-binding domain"/>
    <property type="match status" value="2"/>
</dbReference>
<dbReference type="InterPro" id="IPR001623">
    <property type="entry name" value="DnaJ_domain"/>
</dbReference>
<dbReference type="Gene3D" id="2.10.230.10">
    <property type="entry name" value="Heat shock protein DnaJ, cysteine-rich domain"/>
    <property type="match status" value="1"/>
</dbReference>
<dbReference type="InterPro" id="IPR012724">
    <property type="entry name" value="DnaJ"/>
</dbReference>
<evidence type="ECO:0000259" key="14">
    <source>
        <dbReference type="PROSITE" id="PS50076"/>
    </source>
</evidence>
<evidence type="ECO:0000256" key="5">
    <source>
        <dbReference type="ARBA" id="ARBA00022771"/>
    </source>
</evidence>
<evidence type="ECO:0000259" key="15">
    <source>
        <dbReference type="PROSITE" id="PS51188"/>
    </source>
</evidence>
<comment type="subunit">
    <text evidence="12">Homodimer.</text>
</comment>
<feature type="binding site" evidence="12">
    <location>
        <position position="187"/>
    </location>
    <ligand>
        <name>Zn(2+)</name>
        <dbReference type="ChEBI" id="CHEBI:29105"/>
        <label>2</label>
    </ligand>
</feature>
<comment type="subcellular location">
    <subcellularLocation>
        <location evidence="12">Cytoplasm</location>
    </subcellularLocation>
</comment>
<dbReference type="Gene3D" id="2.60.260.20">
    <property type="entry name" value="Urease metallochaperone UreE, N-terminal domain"/>
    <property type="match status" value="2"/>
</dbReference>
<dbReference type="PROSITE" id="PS50076">
    <property type="entry name" value="DNAJ_2"/>
    <property type="match status" value="1"/>
</dbReference>
<evidence type="ECO:0000256" key="13">
    <source>
        <dbReference type="PROSITE-ProRule" id="PRU00546"/>
    </source>
</evidence>
<keyword evidence="6 12" id="KW-0862">Zinc</keyword>
<dbReference type="SUPFAM" id="SSF46565">
    <property type="entry name" value="Chaperone J-domain"/>
    <property type="match status" value="1"/>
</dbReference>
<feature type="binding site" evidence="12">
    <location>
        <position position="165"/>
    </location>
    <ligand>
        <name>Zn(2+)</name>
        <dbReference type="ChEBI" id="CHEBI:29105"/>
        <label>2</label>
    </ligand>
</feature>
<dbReference type="AlphaFoldDB" id="A0A0S4XNN5"/>
<dbReference type="NCBIfam" id="TIGR02349">
    <property type="entry name" value="DnaJ_bact"/>
    <property type="match status" value="1"/>
</dbReference>
<dbReference type="InterPro" id="IPR036869">
    <property type="entry name" value="J_dom_sf"/>
</dbReference>
<dbReference type="EMBL" id="FAXN01000053">
    <property type="protein sequence ID" value="CUV65927.1"/>
    <property type="molecule type" value="Genomic_DNA"/>
</dbReference>
<dbReference type="CDD" id="cd10747">
    <property type="entry name" value="DnaJ_C"/>
    <property type="match status" value="1"/>
</dbReference>
<keyword evidence="2 12" id="KW-0235">DNA replication</keyword>
<dbReference type="PANTHER" id="PTHR43096">
    <property type="entry name" value="DNAJ HOMOLOG 1, MITOCHONDRIAL-RELATED"/>
    <property type="match status" value="1"/>
</dbReference>
<gene>
    <name evidence="12 16" type="primary">dnaJ</name>
    <name evidence="16" type="ORF">BN3087_510018</name>
</gene>
<dbReference type="PROSITE" id="PS51188">
    <property type="entry name" value="ZF_CR"/>
    <property type="match status" value="1"/>
</dbReference>